<feature type="transmembrane region" description="Helical" evidence="7">
    <location>
        <begin position="88"/>
        <end position="107"/>
    </location>
</feature>
<name>A0A7W5DV60_9BACT</name>
<keyword evidence="5 7" id="KW-1133">Transmembrane helix</keyword>
<reference evidence="8 9" key="1">
    <citation type="submission" date="2020-08" db="EMBL/GenBank/DDBJ databases">
        <title>Genomic Encyclopedia of Type Strains, Phase III (KMG-III): the genomes of soil and plant-associated and newly described type strains.</title>
        <authorList>
            <person name="Whitman W."/>
        </authorList>
    </citation>
    <scope>NUCLEOTIDE SEQUENCE [LARGE SCALE GENOMIC DNA]</scope>
    <source>
        <strain evidence="8 9">CECT 8075</strain>
    </source>
</reference>
<evidence type="ECO:0000256" key="5">
    <source>
        <dbReference type="ARBA" id="ARBA00022989"/>
    </source>
</evidence>
<protein>
    <submittedName>
        <fullName evidence="8">NRAMP (Natural resistance-associated macrophage protein)-like metal ion transporter</fullName>
    </submittedName>
</protein>
<keyword evidence="9" id="KW-1185">Reference proteome</keyword>
<feature type="transmembrane region" description="Helical" evidence="7">
    <location>
        <begin position="234"/>
        <end position="258"/>
    </location>
</feature>
<dbReference type="EMBL" id="JACHXU010000002">
    <property type="protein sequence ID" value="MBB3205141.1"/>
    <property type="molecule type" value="Genomic_DNA"/>
</dbReference>
<feature type="transmembrane region" description="Helical" evidence="7">
    <location>
        <begin position="127"/>
        <end position="145"/>
    </location>
</feature>
<dbReference type="Proteomes" id="UP000536179">
    <property type="component" value="Unassembled WGS sequence"/>
</dbReference>
<feature type="transmembrane region" description="Helical" evidence="7">
    <location>
        <begin position="193"/>
        <end position="213"/>
    </location>
</feature>
<feature type="transmembrane region" description="Helical" evidence="7">
    <location>
        <begin position="385"/>
        <end position="405"/>
    </location>
</feature>
<evidence type="ECO:0000313" key="9">
    <source>
        <dbReference type="Proteomes" id="UP000536179"/>
    </source>
</evidence>
<sequence>MTADQGAVSSPRKTPFGPGLLVTAAFIGPGTVITASRAGTEFGCELLWTILLASVGTILLQSLAARLGIETGSGLSEAIRSTLFGTRWLLPTLVLILLAIGFGNAAYQTGNLTGAVVGVTGLLGGSAKLWLAFLAAIVIALIGFGKDRVLQRTLITLVCVLSVAFLITAAIALPPPSRILKGLFVPKVSTANLSLVVALIGTTIVPYNLFLHASRSATTWKDTPRDSALRLSRLDTVFAISLGGLLTAAILLTASSAFHDQGTKWDSPDQIAMQLRPTLGTLSGVTFALGLFAAGLTSAITAPLATAYAVCGCLGWSTQTDSPRFRGIAILVVLTGTVAAIFLDGSPVSTIVAAQVANGLLLPVIAVIMLVVVQRQTRVNQTKMSTPSLIAAWIVVSLIGALGLWRMTTGVMKLF</sequence>
<dbReference type="GO" id="GO:0005886">
    <property type="term" value="C:plasma membrane"/>
    <property type="evidence" value="ECO:0007669"/>
    <property type="project" value="TreeGrafter"/>
</dbReference>
<proteinExistence type="predicted"/>
<dbReference type="RefSeq" id="WP_184302196.1">
    <property type="nucleotide sequence ID" value="NZ_JACHXU010000002.1"/>
</dbReference>
<dbReference type="NCBIfam" id="NF037982">
    <property type="entry name" value="Nramp_1"/>
    <property type="match status" value="1"/>
</dbReference>
<feature type="transmembrane region" description="Helical" evidence="7">
    <location>
        <begin position="20"/>
        <end position="40"/>
    </location>
</feature>
<feature type="transmembrane region" description="Helical" evidence="7">
    <location>
        <begin position="46"/>
        <end position="67"/>
    </location>
</feature>
<feature type="transmembrane region" description="Helical" evidence="7">
    <location>
        <begin position="287"/>
        <end position="316"/>
    </location>
</feature>
<keyword evidence="2" id="KW-0813">Transport</keyword>
<keyword evidence="3 7" id="KW-0812">Transmembrane</keyword>
<dbReference type="PANTHER" id="PTHR11706:SF33">
    <property type="entry name" value="NATURAL RESISTANCE-ASSOCIATED MACROPHAGE PROTEIN 2"/>
    <property type="match status" value="1"/>
</dbReference>
<evidence type="ECO:0000313" key="8">
    <source>
        <dbReference type="EMBL" id="MBB3205141.1"/>
    </source>
</evidence>
<evidence type="ECO:0000256" key="4">
    <source>
        <dbReference type="ARBA" id="ARBA00022847"/>
    </source>
</evidence>
<keyword evidence="6 7" id="KW-0472">Membrane</keyword>
<feature type="transmembrane region" description="Helical" evidence="7">
    <location>
        <begin position="154"/>
        <end position="173"/>
    </location>
</feature>
<keyword evidence="4" id="KW-0769">Symport</keyword>
<dbReference type="PANTHER" id="PTHR11706">
    <property type="entry name" value="SOLUTE CARRIER PROTEIN FAMILY 11 MEMBER"/>
    <property type="match status" value="1"/>
</dbReference>
<dbReference type="GO" id="GO:0015086">
    <property type="term" value="F:cadmium ion transmembrane transporter activity"/>
    <property type="evidence" value="ECO:0007669"/>
    <property type="project" value="TreeGrafter"/>
</dbReference>
<evidence type="ECO:0000256" key="1">
    <source>
        <dbReference type="ARBA" id="ARBA00004141"/>
    </source>
</evidence>
<evidence type="ECO:0000256" key="7">
    <source>
        <dbReference type="SAM" id="Phobius"/>
    </source>
</evidence>
<dbReference type="AlphaFoldDB" id="A0A7W5DV60"/>
<gene>
    <name evidence="8" type="ORF">FHS27_000908</name>
</gene>
<evidence type="ECO:0000256" key="2">
    <source>
        <dbReference type="ARBA" id="ARBA00022448"/>
    </source>
</evidence>
<dbReference type="GO" id="GO:0034755">
    <property type="term" value="P:iron ion transmembrane transport"/>
    <property type="evidence" value="ECO:0007669"/>
    <property type="project" value="TreeGrafter"/>
</dbReference>
<feature type="transmembrane region" description="Helical" evidence="7">
    <location>
        <begin position="351"/>
        <end position="373"/>
    </location>
</feature>
<dbReference type="GO" id="GO:0015293">
    <property type="term" value="F:symporter activity"/>
    <property type="evidence" value="ECO:0007669"/>
    <property type="project" value="UniProtKB-KW"/>
</dbReference>
<dbReference type="PRINTS" id="PR00447">
    <property type="entry name" value="NATRESASSCMP"/>
</dbReference>
<comment type="caution">
    <text evidence="8">The sequence shown here is derived from an EMBL/GenBank/DDBJ whole genome shotgun (WGS) entry which is preliminary data.</text>
</comment>
<dbReference type="Pfam" id="PF01566">
    <property type="entry name" value="Nramp"/>
    <property type="match status" value="1"/>
</dbReference>
<comment type="subcellular location">
    <subcellularLocation>
        <location evidence="1">Membrane</location>
        <topology evidence="1">Multi-pass membrane protein</topology>
    </subcellularLocation>
</comment>
<accession>A0A7W5DV60</accession>
<evidence type="ECO:0000256" key="6">
    <source>
        <dbReference type="ARBA" id="ARBA00023136"/>
    </source>
</evidence>
<dbReference type="GO" id="GO:0005384">
    <property type="term" value="F:manganese ion transmembrane transporter activity"/>
    <property type="evidence" value="ECO:0007669"/>
    <property type="project" value="TreeGrafter"/>
</dbReference>
<organism evidence="8 9">
    <name type="scientific">Aporhodopirellula rubra</name>
    <dbReference type="NCBI Taxonomy" id="980271"/>
    <lineage>
        <taxon>Bacteria</taxon>
        <taxon>Pseudomonadati</taxon>
        <taxon>Planctomycetota</taxon>
        <taxon>Planctomycetia</taxon>
        <taxon>Pirellulales</taxon>
        <taxon>Pirellulaceae</taxon>
        <taxon>Aporhodopirellula</taxon>
    </lineage>
</organism>
<feature type="transmembrane region" description="Helical" evidence="7">
    <location>
        <begin position="328"/>
        <end position="345"/>
    </location>
</feature>
<evidence type="ECO:0000256" key="3">
    <source>
        <dbReference type="ARBA" id="ARBA00022692"/>
    </source>
</evidence>
<dbReference type="InterPro" id="IPR001046">
    <property type="entry name" value="NRAMP_fam"/>
</dbReference>